<protein>
    <submittedName>
        <fullName evidence="2">Uncharacterized protein</fullName>
    </submittedName>
</protein>
<accession>A0A0F8WFE5</accession>
<dbReference type="AlphaFoldDB" id="A0A0F8WFE5"/>
<name>A0A0F8WFE5_9ZZZZ</name>
<reference evidence="2" key="1">
    <citation type="journal article" date="2015" name="Nature">
        <title>Complex archaea that bridge the gap between prokaryotes and eukaryotes.</title>
        <authorList>
            <person name="Spang A."/>
            <person name="Saw J.H."/>
            <person name="Jorgensen S.L."/>
            <person name="Zaremba-Niedzwiedzka K."/>
            <person name="Martijn J."/>
            <person name="Lind A.E."/>
            <person name="van Eijk R."/>
            <person name="Schleper C."/>
            <person name="Guy L."/>
            <person name="Ettema T.J."/>
        </authorList>
    </citation>
    <scope>NUCLEOTIDE SEQUENCE</scope>
</reference>
<feature type="compositionally biased region" description="Basic and acidic residues" evidence="1">
    <location>
        <begin position="12"/>
        <end position="21"/>
    </location>
</feature>
<organism evidence="2">
    <name type="scientific">marine sediment metagenome</name>
    <dbReference type="NCBI Taxonomy" id="412755"/>
    <lineage>
        <taxon>unclassified sequences</taxon>
        <taxon>metagenomes</taxon>
        <taxon>ecological metagenomes</taxon>
    </lineage>
</organism>
<evidence type="ECO:0000313" key="2">
    <source>
        <dbReference type="EMBL" id="KKK55547.1"/>
    </source>
</evidence>
<proteinExistence type="predicted"/>
<feature type="non-terminal residue" evidence="2">
    <location>
        <position position="155"/>
    </location>
</feature>
<gene>
    <name evidence="2" type="ORF">LCGC14_3073430</name>
</gene>
<comment type="caution">
    <text evidence="2">The sequence shown here is derived from an EMBL/GenBank/DDBJ whole genome shotgun (WGS) entry which is preliminary data.</text>
</comment>
<feature type="region of interest" description="Disordered" evidence="1">
    <location>
        <begin position="1"/>
        <end position="21"/>
    </location>
</feature>
<evidence type="ECO:0000256" key="1">
    <source>
        <dbReference type="SAM" id="MobiDB-lite"/>
    </source>
</evidence>
<sequence>MSQSSAKGAAHTHVESDVTDLTHADADAVHDNVANEITAITLKGTPVDADEIIIEDSAAGFVKKSVALSSLPSHTPAAHTVASHSDTTGTGAELNTLTDGSEATLHSHAADGGTDLTTKGDLHGYDTGQARIPIGTNTHVLTADSAQTLGLKWAA</sequence>
<dbReference type="EMBL" id="LAZR01065435">
    <property type="protein sequence ID" value="KKK55547.1"/>
    <property type="molecule type" value="Genomic_DNA"/>
</dbReference>